<dbReference type="PANTHER" id="PTHR35532:SF5">
    <property type="entry name" value="CARBOHYDRATE-BINDING DOMAIN-CONTAINING PROTEIN"/>
    <property type="match status" value="1"/>
</dbReference>
<organism evidence="1 2">
    <name type="scientific">Bacteroides faecichinchillae</name>
    <dbReference type="NCBI Taxonomy" id="871325"/>
    <lineage>
        <taxon>Bacteria</taxon>
        <taxon>Pseudomonadati</taxon>
        <taxon>Bacteroidota</taxon>
        <taxon>Bacteroidia</taxon>
        <taxon>Bacteroidales</taxon>
        <taxon>Bacteroidaceae</taxon>
        <taxon>Bacteroides</taxon>
    </lineage>
</organism>
<evidence type="ECO:0000313" key="1">
    <source>
        <dbReference type="EMBL" id="SHE31707.1"/>
    </source>
</evidence>
<sequence>MVKRYGFHIVFVGLLIVLGWQIVDLLTAEKVEPISPLEISLQLAGDNRYELEKVLRYYQKNPSDSLKYKAACFLIENLPYYKYSTGEQLENYKMYYVWLKTYPKKAPEEIADSVKKVFGPIGQLEKKCDVMEVDSAYLCNNIEWAFKVWQEQPWNKHVTFDAFCEYILPYRIDDEPLTYWREEYYEKYNPLLDSLRMSDKLDKENPIVAANYLISRLPDKFRRNSTVAPYPFGHIGPKFVPNMTGTCRDRTDFGMYLLRALGIPCAIDFILGCDLANAGHFWLTAWDQNGRDCKTEFPGSFVYTCKDDWYNNDDAVKVYRSTFSVNRELYNEMAELTLDLYPFWKLPKFKDVTYSYARYYMGRLQIPSSKIDKDKAKGKIAYLCITDRDRWVPVDWTEYDANKLEFRDIRKGAVLRVGTYEKGKLSFITDPFYIDRMSNKLHFYSCEDETEDVVLYAKFPIEKENLFRERLIGGVFEGSNKADFSEKDTLFMIQSKPNRMYTSVNSWSNKKYRYIRYYGYKKTHCQIAEIAFYNVNDTVPLKGNPIGTSGCYQQDGSHEYPNAFDGQTWTCFDYLEEDGGWTGLDLGEPMQVDRIVYTPANRDNYIRPDDMFELSYCDGDWKSAGKIKATTDSLVYRNVPRNAVLLLRNLTRGVQERIFVYENGRQAWK</sequence>
<protein>
    <recommendedName>
        <fullName evidence="3">F5/8 type C domain-containing protein</fullName>
    </recommendedName>
</protein>
<keyword evidence="2" id="KW-1185">Reference proteome</keyword>
<proteinExistence type="predicted"/>
<dbReference type="RefSeq" id="WP_073348995.1">
    <property type="nucleotide sequence ID" value="NZ_FQVD01000001.1"/>
</dbReference>
<name>A0A1M4SI87_9BACE</name>
<evidence type="ECO:0000313" key="2">
    <source>
        <dbReference type="Proteomes" id="UP000184436"/>
    </source>
</evidence>
<dbReference type="OrthoDB" id="679512at2"/>
<dbReference type="PANTHER" id="PTHR35532">
    <property type="entry name" value="SIMILAR TO POLYHYDROXYALKANOATE DEPOLYMERASE"/>
    <property type="match status" value="1"/>
</dbReference>
<dbReference type="STRING" id="871325.SAMN05444349_101137"/>
<dbReference type="EMBL" id="FQVD01000001">
    <property type="protein sequence ID" value="SHE31707.1"/>
    <property type="molecule type" value="Genomic_DNA"/>
</dbReference>
<dbReference type="SUPFAM" id="SSF54001">
    <property type="entry name" value="Cysteine proteinases"/>
    <property type="match status" value="1"/>
</dbReference>
<gene>
    <name evidence="1" type="ORF">SAMN05444349_101137</name>
</gene>
<dbReference type="Gene3D" id="2.60.120.260">
    <property type="entry name" value="Galactose-binding domain-like"/>
    <property type="match status" value="2"/>
</dbReference>
<evidence type="ECO:0008006" key="3">
    <source>
        <dbReference type="Google" id="ProtNLM"/>
    </source>
</evidence>
<dbReference type="Proteomes" id="UP000184436">
    <property type="component" value="Unassembled WGS sequence"/>
</dbReference>
<reference evidence="1 2" key="1">
    <citation type="submission" date="2016-11" db="EMBL/GenBank/DDBJ databases">
        <authorList>
            <person name="Jaros S."/>
            <person name="Januszkiewicz K."/>
            <person name="Wedrychowicz H."/>
        </authorList>
    </citation>
    <scope>NUCLEOTIDE SEQUENCE [LARGE SCALE GENOMIC DNA]</scope>
    <source>
        <strain evidence="1 2">DSM 26883</strain>
    </source>
</reference>
<dbReference type="AlphaFoldDB" id="A0A1M4SI87"/>
<accession>A0A1M4SI87</accession>
<dbReference type="InterPro" id="IPR038765">
    <property type="entry name" value="Papain-like_cys_pep_sf"/>
</dbReference>